<dbReference type="AlphaFoldDB" id="A0A8S3UA34"/>
<feature type="domain" description="Sacsin/Nov" evidence="1">
    <location>
        <begin position="272"/>
        <end position="364"/>
    </location>
</feature>
<evidence type="ECO:0000313" key="3">
    <source>
        <dbReference type="Proteomes" id="UP000683360"/>
    </source>
</evidence>
<sequence length="377" mass="42732">MLLPQLFTMECPENLYFDDCKDLVCCTNLIVFSRAIITKNVDQVLQSLSLKGYKKTGVALHHVVRQIKILTNQCDIGKIQSLRPVLETILKWLDNECKELNYGIEEEMKSRLEPLQRSACLLINDALWSPSQVALNFEGNCLPYLVGVNQKDSYLSRFKVKLTVKEPIDEQEVSQYCSLLNALCDALKEEDFGDGLYPPLKDGEILVPDDRNYLHPVHLLCLNDDVEIERSKSMKFACKHISRAQANILGIKSKKRKKISEHYNEMPFGQTEDLTTRIHELLEGYPADEGIFKELLQNADDAGATEIHFVTDCNHYSSAKVFDGDFKDLQGPSLLVYNNSSFGDNDLKYIQLLGIGSKKMTQPQQGSTALVLMPYII</sequence>
<dbReference type="OrthoDB" id="10070270at2759"/>
<dbReference type="PANTHER" id="PTHR15600:SF42">
    <property type="entry name" value="SACSIN"/>
    <property type="match status" value="1"/>
</dbReference>
<accession>A0A8S3UA34</accession>
<keyword evidence="3" id="KW-1185">Reference proteome</keyword>
<dbReference type="SUPFAM" id="SSF55874">
    <property type="entry name" value="ATPase domain of HSP90 chaperone/DNA topoisomerase II/histidine kinase"/>
    <property type="match status" value="1"/>
</dbReference>
<dbReference type="Pfam" id="PF25794">
    <property type="entry name" value="SACS"/>
    <property type="match status" value="1"/>
</dbReference>
<dbReference type="InterPro" id="IPR036890">
    <property type="entry name" value="HATPase_C_sf"/>
</dbReference>
<reference evidence="2" key="1">
    <citation type="submission" date="2021-03" db="EMBL/GenBank/DDBJ databases">
        <authorList>
            <person name="Bekaert M."/>
        </authorList>
    </citation>
    <scope>NUCLEOTIDE SEQUENCE</scope>
</reference>
<proteinExistence type="predicted"/>
<dbReference type="InterPro" id="IPR058210">
    <property type="entry name" value="SACS/Nov_dom"/>
</dbReference>
<dbReference type="PANTHER" id="PTHR15600">
    <property type="entry name" value="SACSIN"/>
    <property type="match status" value="1"/>
</dbReference>
<protein>
    <submittedName>
        <fullName evidence="2">SACS</fullName>
    </submittedName>
</protein>
<organism evidence="2 3">
    <name type="scientific">Mytilus edulis</name>
    <name type="common">Blue mussel</name>
    <dbReference type="NCBI Taxonomy" id="6550"/>
    <lineage>
        <taxon>Eukaryota</taxon>
        <taxon>Metazoa</taxon>
        <taxon>Spiralia</taxon>
        <taxon>Lophotrochozoa</taxon>
        <taxon>Mollusca</taxon>
        <taxon>Bivalvia</taxon>
        <taxon>Autobranchia</taxon>
        <taxon>Pteriomorphia</taxon>
        <taxon>Mytilida</taxon>
        <taxon>Mytiloidea</taxon>
        <taxon>Mytilidae</taxon>
        <taxon>Mytilinae</taxon>
        <taxon>Mytilus</taxon>
    </lineage>
</organism>
<gene>
    <name evidence="2" type="ORF">MEDL_51934</name>
</gene>
<dbReference type="Proteomes" id="UP000683360">
    <property type="component" value="Unassembled WGS sequence"/>
</dbReference>
<evidence type="ECO:0000313" key="2">
    <source>
        <dbReference type="EMBL" id="CAG2239590.1"/>
    </source>
</evidence>
<comment type="caution">
    <text evidence="2">The sequence shown here is derived from an EMBL/GenBank/DDBJ whole genome shotgun (WGS) entry which is preliminary data.</text>
</comment>
<dbReference type="InterPro" id="IPR052972">
    <property type="entry name" value="Sacsin_chaperone_reg"/>
</dbReference>
<evidence type="ECO:0000259" key="1">
    <source>
        <dbReference type="Pfam" id="PF25794"/>
    </source>
</evidence>
<name>A0A8S3UA34_MYTED</name>
<dbReference type="GO" id="GO:0030544">
    <property type="term" value="F:Hsp70 protein binding"/>
    <property type="evidence" value="ECO:0007669"/>
    <property type="project" value="TreeGrafter"/>
</dbReference>
<dbReference type="EMBL" id="CAJPWZ010002528">
    <property type="protein sequence ID" value="CAG2239590.1"/>
    <property type="molecule type" value="Genomic_DNA"/>
</dbReference>